<dbReference type="PANTHER" id="PTHR10537:SF3">
    <property type="entry name" value="DNA PRIMASE LARGE SUBUNIT"/>
    <property type="match status" value="1"/>
</dbReference>
<dbReference type="PANTHER" id="PTHR10537">
    <property type="entry name" value="DNA PRIMASE LARGE SUBUNIT"/>
    <property type="match status" value="1"/>
</dbReference>
<gene>
    <name evidence="1" type="ORF">RF11_05187</name>
</gene>
<dbReference type="GO" id="GO:0005658">
    <property type="term" value="C:alpha DNA polymerase:primase complex"/>
    <property type="evidence" value="ECO:0007669"/>
    <property type="project" value="TreeGrafter"/>
</dbReference>
<dbReference type="InterPro" id="IPR007238">
    <property type="entry name" value="DNA_primase_lsu_euk/arc"/>
</dbReference>
<dbReference type="GO" id="GO:0006270">
    <property type="term" value="P:DNA replication initiation"/>
    <property type="evidence" value="ECO:0007669"/>
    <property type="project" value="TreeGrafter"/>
</dbReference>
<dbReference type="GO" id="GO:0046872">
    <property type="term" value="F:metal ion binding"/>
    <property type="evidence" value="ECO:0007669"/>
    <property type="project" value="UniProtKB-KW"/>
</dbReference>
<keyword evidence="2" id="KW-1185">Reference proteome</keyword>
<dbReference type="OrthoDB" id="421393at2759"/>
<accession>A0A0C2MS83</accession>
<sequence>MKPLFETTRNVRQVINQSLNLYLDPPRDNIQLVELENLANDRRICKACLELVLGKVEALTLKLQKNSAKYESGLANAIREYDNALQVNCIVHLARFGSDIRKYDCIAHFMVRLALSKMIDRKNWYRLGRESVETIQKLLKSTQIKYQFLNIPNENDDKNNRKCYFKLDFELVPDLVRTRQVDLRNGFAYLTVENLRPLILQYFKSELSKRMDILSKNMVMMEEDERLMSSLKKILYS</sequence>
<dbReference type="EMBL" id="JWZT01002166">
    <property type="protein sequence ID" value="KII70141.1"/>
    <property type="molecule type" value="Genomic_DNA"/>
</dbReference>
<evidence type="ECO:0000313" key="1">
    <source>
        <dbReference type="EMBL" id="KII70141.1"/>
    </source>
</evidence>
<dbReference type="Proteomes" id="UP000031668">
    <property type="component" value="Unassembled WGS sequence"/>
</dbReference>
<comment type="caution">
    <text evidence="1">The sequence shown here is derived from an EMBL/GenBank/DDBJ whole genome shotgun (WGS) entry which is preliminary data.</text>
</comment>
<dbReference type="GO" id="GO:0051539">
    <property type="term" value="F:4 iron, 4 sulfur cluster binding"/>
    <property type="evidence" value="ECO:0007669"/>
    <property type="project" value="UniProtKB-KW"/>
</dbReference>
<name>A0A0C2MS83_THEKT</name>
<dbReference type="Gene3D" id="1.20.930.80">
    <property type="match status" value="1"/>
</dbReference>
<protein>
    <submittedName>
        <fullName evidence="1">DNA primase large subunit</fullName>
    </submittedName>
</protein>
<proteinExistence type="predicted"/>
<dbReference type="AlphaFoldDB" id="A0A0C2MS83"/>
<organism evidence="1 2">
    <name type="scientific">Thelohanellus kitauei</name>
    <name type="common">Myxosporean</name>
    <dbReference type="NCBI Taxonomy" id="669202"/>
    <lineage>
        <taxon>Eukaryota</taxon>
        <taxon>Metazoa</taxon>
        <taxon>Cnidaria</taxon>
        <taxon>Myxozoa</taxon>
        <taxon>Myxosporea</taxon>
        <taxon>Bivalvulida</taxon>
        <taxon>Platysporina</taxon>
        <taxon>Myxobolidae</taxon>
        <taxon>Thelohanellus</taxon>
    </lineage>
</organism>
<reference evidence="1 2" key="1">
    <citation type="journal article" date="2014" name="Genome Biol. Evol.">
        <title>The genome of the myxosporean Thelohanellus kitauei shows adaptations to nutrient acquisition within its fish host.</title>
        <authorList>
            <person name="Yang Y."/>
            <person name="Xiong J."/>
            <person name="Zhou Z."/>
            <person name="Huo F."/>
            <person name="Miao W."/>
            <person name="Ran C."/>
            <person name="Liu Y."/>
            <person name="Zhang J."/>
            <person name="Feng J."/>
            <person name="Wang M."/>
            <person name="Wang M."/>
            <person name="Wang L."/>
            <person name="Yao B."/>
        </authorList>
    </citation>
    <scope>NUCLEOTIDE SEQUENCE [LARGE SCALE GENOMIC DNA]</scope>
    <source>
        <strain evidence="1">Wuqing</strain>
    </source>
</reference>
<dbReference type="GO" id="GO:0006269">
    <property type="term" value="P:DNA replication, synthesis of primer"/>
    <property type="evidence" value="ECO:0007669"/>
    <property type="project" value="UniProtKB-KW"/>
</dbReference>
<evidence type="ECO:0000313" key="2">
    <source>
        <dbReference type="Proteomes" id="UP000031668"/>
    </source>
</evidence>
<dbReference type="Pfam" id="PF26466">
    <property type="entry name" value="DNA_primase_lrg_N"/>
    <property type="match status" value="1"/>
</dbReference>